<dbReference type="PANTHER" id="PTHR42924">
    <property type="entry name" value="EXONUCLEASE"/>
    <property type="match status" value="1"/>
</dbReference>
<dbReference type="EMBL" id="AOME01000069">
    <property type="protein sequence ID" value="EMA50972.1"/>
    <property type="molecule type" value="Genomic_DNA"/>
</dbReference>
<dbReference type="RefSeq" id="WP_005043785.1">
    <property type="nucleotide sequence ID" value="NZ_AOME01000069.1"/>
</dbReference>
<protein>
    <submittedName>
        <fullName evidence="2">Phosphoesterase PHP domain-containing protein</fullName>
    </submittedName>
</protein>
<keyword evidence="3" id="KW-1185">Reference proteome</keyword>
<dbReference type="GO" id="GO:0004534">
    <property type="term" value="F:5'-3' RNA exonuclease activity"/>
    <property type="evidence" value="ECO:0007669"/>
    <property type="project" value="TreeGrafter"/>
</dbReference>
<dbReference type="STRING" id="1227456.C450_12585"/>
<proteinExistence type="predicted"/>
<dbReference type="SMART" id="SM00481">
    <property type="entry name" value="POLIIIAc"/>
    <property type="match status" value="1"/>
</dbReference>
<evidence type="ECO:0000259" key="1">
    <source>
        <dbReference type="SMART" id="SM00481"/>
    </source>
</evidence>
<dbReference type="Pfam" id="PF02811">
    <property type="entry name" value="PHP"/>
    <property type="match status" value="1"/>
</dbReference>
<dbReference type="CDD" id="cd07432">
    <property type="entry name" value="PHP_HisPPase"/>
    <property type="match status" value="1"/>
</dbReference>
<dbReference type="AlphaFoldDB" id="M0MZ23"/>
<dbReference type="GO" id="GO:0016887">
    <property type="term" value="F:ATP hydrolysis activity"/>
    <property type="evidence" value="ECO:0007669"/>
    <property type="project" value="InterPro"/>
</dbReference>
<dbReference type="InterPro" id="IPR052018">
    <property type="entry name" value="PHP_domain"/>
</dbReference>
<dbReference type="OrthoDB" id="131235at2157"/>
<feature type="domain" description="Polymerase/histidinol phosphatase N-terminal" evidence="1">
    <location>
        <begin position="19"/>
        <end position="87"/>
    </location>
</feature>
<dbReference type="GO" id="GO:0006302">
    <property type="term" value="P:double-strand break repair"/>
    <property type="evidence" value="ECO:0007669"/>
    <property type="project" value="InterPro"/>
</dbReference>
<gene>
    <name evidence="2" type="ORF">C450_12585</name>
</gene>
<comment type="caution">
    <text evidence="2">The sequence shown here is derived from an EMBL/GenBank/DDBJ whole genome shotgun (WGS) entry which is preliminary data.</text>
</comment>
<name>M0MZ23_9EURY</name>
<organism evidence="2 3">
    <name type="scientific">Halococcus salifodinae DSM 8989</name>
    <dbReference type="NCBI Taxonomy" id="1227456"/>
    <lineage>
        <taxon>Archaea</taxon>
        <taxon>Methanobacteriati</taxon>
        <taxon>Methanobacteriota</taxon>
        <taxon>Stenosarchaea group</taxon>
        <taxon>Halobacteria</taxon>
        <taxon>Halobacteriales</taxon>
        <taxon>Halococcaceae</taxon>
        <taxon>Halococcus</taxon>
    </lineage>
</organism>
<dbReference type="Pfam" id="PF13476">
    <property type="entry name" value="AAA_23"/>
    <property type="match status" value="1"/>
</dbReference>
<dbReference type="InterPro" id="IPR004013">
    <property type="entry name" value="PHP_dom"/>
</dbReference>
<dbReference type="SUPFAM" id="SSF52540">
    <property type="entry name" value="P-loop containing nucleoside triphosphate hydrolases"/>
    <property type="match status" value="1"/>
</dbReference>
<dbReference type="Gene3D" id="3.20.20.140">
    <property type="entry name" value="Metal-dependent hydrolases"/>
    <property type="match status" value="1"/>
</dbReference>
<accession>M0MZ23</accession>
<dbReference type="GO" id="GO:0035312">
    <property type="term" value="F:5'-3' DNA exonuclease activity"/>
    <property type="evidence" value="ECO:0007669"/>
    <property type="project" value="TreeGrafter"/>
</dbReference>
<dbReference type="Gene3D" id="3.40.50.300">
    <property type="entry name" value="P-loop containing nucleotide triphosphate hydrolases"/>
    <property type="match status" value="1"/>
</dbReference>
<dbReference type="InterPro" id="IPR027417">
    <property type="entry name" value="P-loop_NTPase"/>
</dbReference>
<dbReference type="InterPro" id="IPR003141">
    <property type="entry name" value="Pol/His_phosphatase_N"/>
</dbReference>
<reference evidence="2 3" key="1">
    <citation type="journal article" date="2014" name="PLoS Genet.">
        <title>Phylogenetically driven sequencing of extremely halophilic archaea reveals strategies for static and dynamic osmo-response.</title>
        <authorList>
            <person name="Becker E.A."/>
            <person name="Seitzer P.M."/>
            <person name="Tritt A."/>
            <person name="Larsen D."/>
            <person name="Krusor M."/>
            <person name="Yao A.I."/>
            <person name="Wu D."/>
            <person name="Madern D."/>
            <person name="Eisen J.A."/>
            <person name="Darling A.E."/>
            <person name="Facciotti M.T."/>
        </authorList>
    </citation>
    <scope>NUCLEOTIDE SEQUENCE [LARGE SCALE GENOMIC DNA]</scope>
    <source>
        <strain evidence="2 3">DSM 8989</strain>
    </source>
</reference>
<dbReference type="SUPFAM" id="SSF89550">
    <property type="entry name" value="PHP domain-like"/>
    <property type="match status" value="1"/>
</dbReference>
<dbReference type="PANTHER" id="PTHR42924:SF3">
    <property type="entry name" value="POLYMERASE_HISTIDINOL PHOSPHATASE N-TERMINAL DOMAIN-CONTAINING PROTEIN"/>
    <property type="match status" value="1"/>
</dbReference>
<evidence type="ECO:0000313" key="3">
    <source>
        <dbReference type="Proteomes" id="UP000011625"/>
    </source>
</evidence>
<evidence type="ECO:0000313" key="2">
    <source>
        <dbReference type="EMBL" id="EMA50972.1"/>
    </source>
</evidence>
<dbReference type="Proteomes" id="UP000011625">
    <property type="component" value="Unassembled WGS sequence"/>
</dbReference>
<dbReference type="InterPro" id="IPR038729">
    <property type="entry name" value="Rad50/SbcC_AAA"/>
</dbReference>
<dbReference type="InterPro" id="IPR016195">
    <property type="entry name" value="Pol/histidinol_Pase-like"/>
</dbReference>
<sequence>MTEISPITRSTNGATFVKTDLHVHTPGSYDVDEDICPEEFVGAIIAKDIELIAITDHDCQGWYQEIRDAATDTDLEVLPGVEITTSQGAKRRVHMTAIFPPENANKVNYVLNNIGIDPVEAGNTQASESIWEICNRIKDNDGLPILAHIDKKAGADFEFDRNNPIKEDIFDEQKVAALEITKRETCDRDVFSEFALITSSDAHQSDQIGSRTTYMKMAEPSFEGLQMALRDPESRISLDESHSNQAAVTGIRCKGEFFENKELQLNKGLNCLIGGKGTGKSTVVEQIRYALDIPPRVGRIKDEYEELVEATLGEDGMVEIHLSTNKGQTYSVRREFGCEPVIHRLDGTQVPLSIEQFKGLC</sequence>